<feature type="transmembrane region" description="Helical" evidence="9">
    <location>
        <begin position="340"/>
        <end position="360"/>
    </location>
</feature>
<evidence type="ECO:0000256" key="5">
    <source>
        <dbReference type="ARBA" id="ARBA00022967"/>
    </source>
</evidence>
<dbReference type="PANTHER" id="PTHR31998">
    <property type="entry name" value="K(+)-INSENSITIVE PYROPHOSPHATE-ENERGIZED PROTON PUMP"/>
    <property type="match status" value="1"/>
</dbReference>
<dbReference type="AlphaFoldDB" id="A0A6J4LX63"/>
<dbReference type="HAMAP" id="MF_01129">
    <property type="entry name" value="PPase_energized_pump"/>
    <property type="match status" value="1"/>
</dbReference>
<feature type="transmembrane region" description="Helical" evidence="9">
    <location>
        <begin position="666"/>
        <end position="683"/>
    </location>
</feature>
<evidence type="ECO:0000313" key="10">
    <source>
        <dbReference type="EMBL" id="CAA9344348.1"/>
    </source>
</evidence>
<dbReference type="Pfam" id="PF03030">
    <property type="entry name" value="H_PPase"/>
    <property type="match status" value="1"/>
</dbReference>
<comment type="catalytic activity">
    <reaction evidence="9">
        <text>Na(+)(in) + diphosphate + H2O = Na(+)(out) + 2 phosphate + H(+)</text>
        <dbReference type="Rhea" id="RHEA:57884"/>
        <dbReference type="ChEBI" id="CHEBI:15377"/>
        <dbReference type="ChEBI" id="CHEBI:15378"/>
        <dbReference type="ChEBI" id="CHEBI:29101"/>
        <dbReference type="ChEBI" id="CHEBI:33019"/>
        <dbReference type="ChEBI" id="CHEBI:43474"/>
        <dbReference type="EC" id="7.2.3.1"/>
    </reaction>
</comment>
<organism evidence="10">
    <name type="scientific">uncultured Gemmatimonadota bacterium</name>
    <dbReference type="NCBI Taxonomy" id="203437"/>
    <lineage>
        <taxon>Bacteria</taxon>
        <taxon>Pseudomonadati</taxon>
        <taxon>Gemmatimonadota</taxon>
        <taxon>environmental samples</taxon>
    </lineage>
</organism>
<evidence type="ECO:0000256" key="2">
    <source>
        <dbReference type="ARBA" id="ARBA00022448"/>
    </source>
</evidence>
<gene>
    <name evidence="9" type="primary">hppA</name>
    <name evidence="10" type="ORF">AVDCRST_MAG68-3257</name>
</gene>
<comment type="caution">
    <text evidence="9">Lacks conserved residue(s) required for the propagation of feature annotation.</text>
</comment>
<sequence length="712" mass="71724">MSLTDFTAWTGWPLGVVGLLLAFGALSYVRRQPAGNEAMNDWAVQIQRGSNAFLRRQSIFLAAFIAVAALLLWPTASLATAGAFALGGATGLAVGWVSMYAATRANVRVAEAARVAGETPALHVAFGGAAVAGLAVSALGLVGLGALYFALIYVQNAYLPEQFARFGEVLAGYALGASSVALFARMGGGIFTKAADVGADLVGKTEAGLPEDDPRNPATVADNVGDCVGDTAGMGVDLLESYVGAIVATVALGAYSAAYANNRVEAVALPLLLAAAGFLASLIALGAVRAIKNTNPALAMRAATLGAAALFLVLAFVTVSLLGLDLEDATGRTYHRFGPFWAICAGVLVAVGIGAATDFYTAARPMRRIAEAARGGPATAILMGLAVGMESTALPLLLIAAATWLANEAAGLYGIGVAAVGMLATVAVSITLNAFAAISDTAGGIARLSHLGSDTRGITQRLKAAGSAAAAGGKGIAIGAAALTSLALFSAYASAVRLESIDLIHPFVLLGLLIGGGVPFFVAALTLAGVGRTAAILSAEARRQLAETPGLMDGSVQPDSGRLVDMATHASLRETIAPFALAILIPVAVGAALGTEALGGVLVGATVAGILLALFMTNAGAAWDSARKWIEAQPETTPGSDIHNASVLGDTVGDPMKDAAGPALNILVKLMAVIALVLAPWFLSLRGQEVTPLPQPVQEESMAAPGGDVPRG</sequence>
<comment type="activity regulation">
    <text evidence="9">Requires K(+) for maximal activity.</text>
</comment>
<protein>
    <recommendedName>
        <fullName evidence="9">Putative K(+)-stimulated pyrophosphate-energized sodium pump</fullName>
        <ecNumber evidence="9">7.2.3.1</ecNumber>
    </recommendedName>
    <alternativeName>
        <fullName evidence="9">Membrane-bound sodium-translocating pyrophosphatase</fullName>
    </alternativeName>
    <alternativeName>
        <fullName evidence="9">Pyrophosphate-energized inorganic pyrophosphatase</fullName>
        <shortName evidence="9">Na(+)-PPase</shortName>
    </alternativeName>
</protein>
<keyword evidence="3 9" id="KW-0812">Transmembrane</keyword>
<keyword evidence="5 9" id="KW-1278">Translocase</keyword>
<proteinExistence type="inferred from homology"/>
<comment type="similarity">
    <text evidence="9">Belongs to the H(+)-translocating pyrophosphatase (TC 3.A.10) family. K(+)-stimulated subfamily.</text>
</comment>
<comment type="cofactor">
    <cofactor evidence="9">
        <name>Mg(2+)</name>
        <dbReference type="ChEBI" id="CHEBI:18420"/>
    </cofactor>
</comment>
<feature type="transmembrane region" description="Helical" evidence="9">
    <location>
        <begin position="6"/>
        <end position="29"/>
    </location>
</feature>
<feature type="transmembrane region" description="Helical" evidence="9">
    <location>
        <begin position="576"/>
        <end position="595"/>
    </location>
</feature>
<feature type="transmembrane region" description="Helical" evidence="9">
    <location>
        <begin position="303"/>
        <end position="324"/>
    </location>
</feature>
<feature type="transmembrane region" description="Helical" evidence="9">
    <location>
        <begin position="58"/>
        <end position="76"/>
    </location>
</feature>
<evidence type="ECO:0000256" key="9">
    <source>
        <dbReference type="HAMAP-Rule" id="MF_01129"/>
    </source>
</evidence>
<dbReference type="GO" id="GO:0000287">
    <property type="term" value="F:magnesium ion binding"/>
    <property type="evidence" value="ECO:0007669"/>
    <property type="project" value="UniProtKB-UniRule"/>
</dbReference>
<evidence type="ECO:0000256" key="4">
    <source>
        <dbReference type="ARBA" id="ARBA00022842"/>
    </source>
</evidence>
<evidence type="ECO:0000256" key="1">
    <source>
        <dbReference type="ARBA" id="ARBA00004127"/>
    </source>
</evidence>
<comment type="function">
    <text evidence="9">Sodium pump that utilizes the energy of pyrophosphate hydrolysis as the driving force for Na(+) movement across the membrane.</text>
</comment>
<keyword evidence="4 9" id="KW-0460">Magnesium</keyword>
<feature type="transmembrane region" description="Helical" evidence="9">
    <location>
        <begin position="242"/>
        <end position="260"/>
    </location>
</feature>
<keyword evidence="2 9" id="KW-0813">Transport</keyword>
<feature type="site" description="Determinant of potassium dependence" evidence="9">
    <location>
        <position position="470"/>
    </location>
</feature>
<keyword evidence="8 9" id="KW-0472">Membrane</keyword>
<dbReference type="GO" id="GO:0006814">
    <property type="term" value="P:sodium ion transport"/>
    <property type="evidence" value="ECO:0007669"/>
    <property type="project" value="UniProtKB-UniRule"/>
</dbReference>
<comment type="subunit">
    <text evidence="9">Homodimer.</text>
</comment>
<feature type="transmembrane region" description="Helical" evidence="9">
    <location>
        <begin position="476"/>
        <end position="495"/>
    </location>
</feature>
<dbReference type="NCBIfam" id="NF001960">
    <property type="entry name" value="PRK00733.3-5"/>
    <property type="match status" value="1"/>
</dbReference>
<feature type="transmembrane region" description="Helical" evidence="9">
    <location>
        <begin position="601"/>
        <end position="623"/>
    </location>
</feature>
<evidence type="ECO:0000256" key="6">
    <source>
        <dbReference type="ARBA" id="ARBA00022989"/>
    </source>
</evidence>
<comment type="subcellular location">
    <subcellularLocation>
        <location evidence="9">Cell membrane</location>
        <topology evidence="9">Multi-pass membrane protein</topology>
    </subcellularLocation>
    <subcellularLocation>
        <location evidence="1">Endomembrane system</location>
        <topology evidence="1">Multi-pass membrane protein</topology>
    </subcellularLocation>
</comment>
<keyword evidence="9" id="KW-0915">Sodium</keyword>
<dbReference type="GO" id="GO:0009678">
    <property type="term" value="F:diphosphate hydrolysis-driven proton transmembrane transporter activity"/>
    <property type="evidence" value="ECO:0007669"/>
    <property type="project" value="UniProtKB-UniRule"/>
</dbReference>
<dbReference type="GO" id="GO:0005886">
    <property type="term" value="C:plasma membrane"/>
    <property type="evidence" value="ECO:0007669"/>
    <property type="project" value="UniProtKB-SubCell"/>
</dbReference>
<keyword evidence="9" id="KW-1003">Cell membrane</keyword>
<dbReference type="GO" id="GO:0004427">
    <property type="term" value="F:inorganic diphosphate phosphatase activity"/>
    <property type="evidence" value="ECO:0007669"/>
    <property type="project" value="UniProtKB-UniRule"/>
</dbReference>
<feature type="transmembrane region" description="Helical" evidence="9">
    <location>
        <begin position="124"/>
        <end position="151"/>
    </location>
</feature>
<evidence type="ECO:0000256" key="8">
    <source>
        <dbReference type="ARBA" id="ARBA00023136"/>
    </source>
</evidence>
<keyword evidence="9" id="KW-0630">Potassium</keyword>
<dbReference type="EMBL" id="CADCTW010000153">
    <property type="protein sequence ID" value="CAA9344348.1"/>
    <property type="molecule type" value="Genomic_DNA"/>
</dbReference>
<feature type="transmembrane region" description="Helical" evidence="9">
    <location>
        <begin position="163"/>
        <end position="184"/>
    </location>
</feature>
<feature type="transmembrane region" description="Helical" evidence="9">
    <location>
        <begin position="507"/>
        <end position="530"/>
    </location>
</feature>
<dbReference type="GO" id="GO:0030955">
    <property type="term" value="F:potassium ion binding"/>
    <property type="evidence" value="ECO:0007669"/>
    <property type="project" value="UniProtKB-UniRule"/>
</dbReference>
<keyword evidence="6 9" id="KW-1133">Transmembrane helix</keyword>
<reference evidence="10" key="1">
    <citation type="submission" date="2020-02" db="EMBL/GenBank/DDBJ databases">
        <authorList>
            <person name="Meier V. D."/>
        </authorList>
    </citation>
    <scope>NUCLEOTIDE SEQUENCE</scope>
    <source>
        <strain evidence="10">AVDCRST_MAG68</strain>
    </source>
</reference>
<keyword evidence="7 9" id="KW-0406">Ion transport</keyword>
<feature type="transmembrane region" description="Helical" evidence="9">
    <location>
        <begin position="381"/>
        <end position="406"/>
    </location>
</feature>
<dbReference type="InterPro" id="IPR004131">
    <property type="entry name" value="PPase-energised_H-pump"/>
</dbReference>
<accession>A0A6J4LX63</accession>
<keyword evidence="9" id="KW-0739">Sodium transport</keyword>
<dbReference type="EC" id="7.2.3.1" evidence="9"/>
<feature type="transmembrane region" description="Helical" evidence="9">
    <location>
        <begin position="82"/>
        <end position="103"/>
    </location>
</feature>
<dbReference type="GO" id="GO:0012505">
    <property type="term" value="C:endomembrane system"/>
    <property type="evidence" value="ECO:0007669"/>
    <property type="project" value="UniProtKB-SubCell"/>
</dbReference>
<evidence type="ECO:0000256" key="7">
    <source>
        <dbReference type="ARBA" id="ARBA00023065"/>
    </source>
</evidence>
<evidence type="ECO:0000256" key="3">
    <source>
        <dbReference type="ARBA" id="ARBA00022692"/>
    </source>
</evidence>
<feature type="transmembrane region" description="Helical" evidence="9">
    <location>
        <begin position="412"/>
        <end position="438"/>
    </location>
</feature>
<dbReference type="PIRSF" id="PIRSF001265">
    <property type="entry name" value="H+-PPase"/>
    <property type="match status" value="1"/>
</dbReference>
<feature type="transmembrane region" description="Helical" evidence="9">
    <location>
        <begin position="266"/>
        <end position="291"/>
    </location>
</feature>
<name>A0A6J4LX63_9BACT</name>